<dbReference type="EMBL" id="FNVA01000001">
    <property type="protein sequence ID" value="SEF76113.1"/>
    <property type="molecule type" value="Genomic_DNA"/>
</dbReference>
<organism evidence="2 3">
    <name type="scientific">Bryocella elongata</name>
    <dbReference type="NCBI Taxonomy" id="863522"/>
    <lineage>
        <taxon>Bacteria</taxon>
        <taxon>Pseudomonadati</taxon>
        <taxon>Acidobacteriota</taxon>
        <taxon>Terriglobia</taxon>
        <taxon>Terriglobales</taxon>
        <taxon>Acidobacteriaceae</taxon>
        <taxon>Bryocella</taxon>
    </lineage>
</organism>
<protein>
    <submittedName>
        <fullName evidence="2">Uncharacterized protein</fullName>
    </submittedName>
</protein>
<evidence type="ECO:0000256" key="1">
    <source>
        <dbReference type="SAM" id="SignalP"/>
    </source>
</evidence>
<proteinExistence type="predicted"/>
<name>A0A1H5UM15_9BACT</name>
<dbReference type="AlphaFoldDB" id="A0A1H5UM15"/>
<evidence type="ECO:0000313" key="2">
    <source>
        <dbReference type="EMBL" id="SEF76113.1"/>
    </source>
</evidence>
<keyword evidence="3" id="KW-1185">Reference proteome</keyword>
<gene>
    <name evidence="2" type="ORF">SAMN05421819_1090</name>
</gene>
<reference evidence="2 3" key="1">
    <citation type="submission" date="2016-10" db="EMBL/GenBank/DDBJ databases">
        <authorList>
            <person name="de Groot N.N."/>
        </authorList>
    </citation>
    <scope>NUCLEOTIDE SEQUENCE [LARGE SCALE GENOMIC DNA]</scope>
    <source>
        <strain evidence="2 3">DSM 22489</strain>
    </source>
</reference>
<feature type="signal peptide" evidence="1">
    <location>
        <begin position="1"/>
        <end position="21"/>
    </location>
</feature>
<dbReference type="Proteomes" id="UP000236728">
    <property type="component" value="Unassembled WGS sequence"/>
</dbReference>
<feature type="chain" id="PRO_5009286308" evidence="1">
    <location>
        <begin position="22"/>
        <end position="126"/>
    </location>
</feature>
<sequence length="126" mass="13832">MRKLLAIALLFVFSFPLIAPAFGLGADSDSRLPVCCRRHGAHHCTMSAEEEQALSHGQHFSAYRGRCSQYPQVIAQVHLGSFLPGRTPSHVALASIRVEPIRQVEAWARAALEGARHKRGPPDRLA</sequence>
<evidence type="ECO:0000313" key="3">
    <source>
        <dbReference type="Proteomes" id="UP000236728"/>
    </source>
</evidence>
<accession>A0A1H5UM15</accession>
<keyword evidence="1" id="KW-0732">Signal</keyword>